<dbReference type="EMBL" id="JAIWYP010000004">
    <property type="protein sequence ID" value="KAH3836362.1"/>
    <property type="molecule type" value="Genomic_DNA"/>
</dbReference>
<sequence length="67" mass="7358">MGMCDGTALSRLYARLYTCPYPGGRPPKPFASGTLAETICRVITADISISTVKKLVARRSPRRIRLC</sequence>
<evidence type="ECO:0000313" key="1">
    <source>
        <dbReference type="EMBL" id="KAH3836362.1"/>
    </source>
</evidence>
<evidence type="ECO:0000313" key="2">
    <source>
        <dbReference type="Proteomes" id="UP000828390"/>
    </source>
</evidence>
<name>A0A9D4KAS9_DREPO</name>
<comment type="caution">
    <text evidence="1">The sequence shown here is derived from an EMBL/GenBank/DDBJ whole genome shotgun (WGS) entry which is preliminary data.</text>
</comment>
<dbReference type="AlphaFoldDB" id="A0A9D4KAS9"/>
<accession>A0A9D4KAS9</accession>
<protein>
    <submittedName>
        <fullName evidence="1">Uncharacterized protein</fullName>
    </submittedName>
</protein>
<reference evidence="1" key="2">
    <citation type="submission" date="2020-11" db="EMBL/GenBank/DDBJ databases">
        <authorList>
            <person name="McCartney M.A."/>
            <person name="Auch B."/>
            <person name="Kono T."/>
            <person name="Mallez S."/>
            <person name="Becker A."/>
            <person name="Gohl D.M."/>
            <person name="Silverstein K.A.T."/>
            <person name="Koren S."/>
            <person name="Bechman K.B."/>
            <person name="Herman A."/>
            <person name="Abrahante J.E."/>
            <person name="Garbe J."/>
        </authorList>
    </citation>
    <scope>NUCLEOTIDE SEQUENCE</scope>
    <source>
        <strain evidence="1">Duluth1</strain>
        <tissue evidence="1">Whole animal</tissue>
    </source>
</reference>
<proteinExistence type="predicted"/>
<gene>
    <name evidence="1" type="ORF">DPMN_109732</name>
</gene>
<dbReference type="Proteomes" id="UP000828390">
    <property type="component" value="Unassembled WGS sequence"/>
</dbReference>
<organism evidence="1 2">
    <name type="scientific">Dreissena polymorpha</name>
    <name type="common">Zebra mussel</name>
    <name type="synonym">Mytilus polymorpha</name>
    <dbReference type="NCBI Taxonomy" id="45954"/>
    <lineage>
        <taxon>Eukaryota</taxon>
        <taxon>Metazoa</taxon>
        <taxon>Spiralia</taxon>
        <taxon>Lophotrochozoa</taxon>
        <taxon>Mollusca</taxon>
        <taxon>Bivalvia</taxon>
        <taxon>Autobranchia</taxon>
        <taxon>Heteroconchia</taxon>
        <taxon>Euheterodonta</taxon>
        <taxon>Imparidentia</taxon>
        <taxon>Neoheterodontei</taxon>
        <taxon>Myida</taxon>
        <taxon>Dreissenoidea</taxon>
        <taxon>Dreissenidae</taxon>
        <taxon>Dreissena</taxon>
    </lineage>
</organism>
<keyword evidence="2" id="KW-1185">Reference proteome</keyword>
<reference evidence="1" key="1">
    <citation type="journal article" date="2019" name="bioRxiv">
        <title>The Genome of the Zebra Mussel, Dreissena polymorpha: A Resource for Invasive Species Research.</title>
        <authorList>
            <person name="McCartney M.A."/>
            <person name="Auch B."/>
            <person name="Kono T."/>
            <person name="Mallez S."/>
            <person name="Zhang Y."/>
            <person name="Obille A."/>
            <person name="Becker A."/>
            <person name="Abrahante J.E."/>
            <person name="Garbe J."/>
            <person name="Badalamenti J.P."/>
            <person name="Herman A."/>
            <person name="Mangelson H."/>
            <person name="Liachko I."/>
            <person name="Sullivan S."/>
            <person name="Sone E.D."/>
            <person name="Koren S."/>
            <person name="Silverstein K.A.T."/>
            <person name="Beckman K.B."/>
            <person name="Gohl D.M."/>
        </authorList>
    </citation>
    <scope>NUCLEOTIDE SEQUENCE</scope>
    <source>
        <strain evidence="1">Duluth1</strain>
        <tissue evidence="1">Whole animal</tissue>
    </source>
</reference>